<dbReference type="EMBL" id="FNZH01000002">
    <property type="protein sequence ID" value="SEJ20438.1"/>
    <property type="molecule type" value="Genomic_DNA"/>
</dbReference>
<evidence type="ECO:0000259" key="2">
    <source>
        <dbReference type="Pfam" id="PF10728"/>
    </source>
</evidence>
<keyword evidence="4" id="KW-1185">Reference proteome</keyword>
<dbReference type="STRING" id="1416801.SAMN05192553_102905"/>
<dbReference type="InterPro" id="IPR008927">
    <property type="entry name" value="6-PGluconate_DH-like_C_sf"/>
</dbReference>
<gene>
    <name evidence="3" type="ORF">SAMN05192553_102905</name>
</gene>
<reference evidence="4" key="1">
    <citation type="submission" date="2016-10" db="EMBL/GenBank/DDBJ databases">
        <authorList>
            <person name="Varghese N."/>
            <person name="Submissions S."/>
        </authorList>
    </citation>
    <scope>NUCLEOTIDE SEQUENCE [LARGE SCALE GENOMIC DNA]</scope>
    <source>
        <strain evidence="4">IBRC-M 10761</strain>
    </source>
</reference>
<dbReference type="PANTHER" id="PTHR40459:SF1">
    <property type="entry name" value="CONSERVED HYPOTHETICAL ALANINE AND LEUCINE RICH PROTEIN"/>
    <property type="match status" value="1"/>
</dbReference>
<dbReference type="Gene3D" id="3.40.50.720">
    <property type="entry name" value="NAD(P)-binding Rossmann-like Domain"/>
    <property type="match status" value="1"/>
</dbReference>
<dbReference type="Proteomes" id="UP000199403">
    <property type="component" value="Unassembled WGS sequence"/>
</dbReference>
<protein>
    <submittedName>
        <fullName evidence="3">Predicted oxidoreductase, contains short-chain dehydrogenase (SDR) and DUF2520 domains</fullName>
    </submittedName>
</protein>
<dbReference type="RefSeq" id="WP_092172528.1">
    <property type="nucleotide sequence ID" value="NZ_FNZH01000002.1"/>
</dbReference>
<evidence type="ECO:0000259" key="1">
    <source>
        <dbReference type="Pfam" id="PF10727"/>
    </source>
</evidence>
<organism evidence="3 4">
    <name type="scientific">Cyclobacterium xiamenense</name>
    <dbReference type="NCBI Taxonomy" id="1297121"/>
    <lineage>
        <taxon>Bacteria</taxon>
        <taxon>Pseudomonadati</taxon>
        <taxon>Bacteroidota</taxon>
        <taxon>Cytophagia</taxon>
        <taxon>Cytophagales</taxon>
        <taxon>Cyclobacteriaceae</taxon>
        <taxon>Cyclobacterium</taxon>
    </lineage>
</organism>
<feature type="domain" description="DUF2520" evidence="2">
    <location>
        <begin position="129"/>
        <end position="254"/>
    </location>
</feature>
<feature type="domain" description="Putative oxidoreductase/dehydrogenase Rossmann-like" evidence="1">
    <location>
        <begin position="3"/>
        <end position="102"/>
    </location>
</feature>
<dbReference type="PANTHER" id="PTHR40459">
    <property type="entry name" value="CONSERVED HYPOTHETICAL ALANINE AND LEUCINE RICH PROTEIN"/>
    <property type="match status" value="1"/>
</dbReference>
<dbReference type="Gene3D" id="1.10.1040.20">
    <property type="entry name" value="ProC-like, C-terminal domain"/>
    <property type="match status" value="1"/>
</dbReference>
<proteinExistence type="predicted"/>
<dbReference type="InterPro" id="IPR036291">
    <property type="entry name" value="NAD(P)-bd_dom_sf"/>
</dbReference>
<dbReference type="SUPFAM" id="SSF48179">
    <property type="entry name" value="6-phosphogluconate dehydrogenase C-terminal domain-like"/>
    <property type="match status" value="1"/>
</dbReference>
<dbReference type="InterPro" id="IPR018931">
    <property type="entry name" value="DUF2520"/>
</dbReference>
<dbReference type="AlphaFoldDB" id="A0A1H6WUG2"/>
<evidence type="ECO:0000313" key="4">
    <source>
        <dbReference type="Proteomes" id="UP000199403"/>
    </source>
</evidence>
<evidence type="ECO:0000313" key="3">
    <source>
        <dbReference type="EMBL" id="SEJ20438.1"/>
    </source>
</evidence>
<dbReference type="InterPro" id="IPR019665">
    <property type="entry name" value="OxRdtase/DH_put_Rossmann_dom"/>
</dbReference>
<dbReference type="Pfam" id="PF10728">
    <property type="entry name" value="DUF2520"/>
    <property type="match status" value="1"/>
</dbReference>
<sequence>MKYKLAIIGTGNVAYHLSAALESAGHVVTEVYGRNLAAAGQLASRLYGTEACDSLDFTESAARIYILAVSDAAIPDIAEAILLPERSTLLHTSGTLPLDILAYSSADYTGILYPLQSLSKGREIGFEEVPFLLESEEPETLKMLKNICKSLSSPSYLVSSAKRRSIHIAAVFASNFTNHMLLLAESLMRQQGLDFNMLKPLVVEQINKSLQMGARAAQTGPAVRGDFDTLENHLHYLSSDEKLAEIYQVISQNIIDSH</sequence>
<dbReference type="OrthoDB" id="9810755at2"/>
<name>A0A1H6WUG2_9BACT</name>
<dbReference type="SUPFAM" id="SSF51735">
    <property type="entry name" value="NAD(P)-binding Rossmann-fold domains"/>
    <property type="match status" value="1"/>
</dbReference>
<dbReference type="InterPro" id="IPR037108">
    <property type="entry name" value="TM1727-like_C_sf"/>
</dbReference>
<dbReference type="Pfam" id="PF10727">
    <property type="entry name" value="Rossmann-like"/>
    <property type="match status" value="1"/>
</dbReference>
<accession>A0A1H6WUG2</accession>